<dbReference type="EMBL" id="JAGIOI010000001">
    <property type="protein sequence ID" value="MBP2412754.1"/>
    <property type="molecule type" value="Genomic_DNA"/>
</dbReference>
<dbReference type="Proteomes" id="UP000711614">
    <property type="component" value="Unassembled WGS sequence"/>
</dbReference>
<protein>
    <submittedName>
        <fullName evidence="2">Uncharacterized protein</fullName>
    </submittedName>
</protein>
<evidence type="ECO:0000313" key="2">
    <source>
        <dbReference type="EMBL" id="MBP2412754.1"/>
    </source>
</evidence>
<organism evidence="2 3">
    <name type="scientific">Arthrobacter stackebrandtii</name>
    <dbReference type="NCBI Taxonomy" id="272161"/>
    <lineage>
        <taxon>Bacteria</taxon>
        <taxon>Bacillati</taxon>
        <taxon>Actinomycetota</taxon>
        <taxon>Actinomycetes</taxon>
        <taxon>Micrococcales</taxon>
        <taxon>Micrococcaceae</taxon>
        <taxon>Arthrobacter</taxon>
    </lineage>
</organism>
<reference evidence="2 3" key="1">
    <citation type="submission" date="2021-03" db="EMBL/GenBank/DDBJ databases">
        <title>Sequencing the genomes of 1000 actinobacteria strains.</title>
        <authorList>
            <person name="Klenk H.-P."/>
        </authorList>
    </citation>
    <scope>NUCLEOTIDE SEQUENCE [LARGE SCALE GENOMIC DNA]</scope>
    <source>
        <strain evidence="2 3">DSM 16005</strain>
    </source>
</reference>
<sequence length="37" mass="3871">MMAITHRSDPNHPHGRAGSGGHAPCEQPVLTSTGCFI</sequence>
<evidence type="ECO:0000313" key="3">
    <source>
        <dbReference type="Proteomes" id="UP000711614"/>
    </source>
</evidence>
<evidence type="ECO:0000256" key="1">
    <source>
        <dbReference type="SAM" id="MobiDB-lite"/>
    </source>
</evidence>
<feature type="region of interest" description="Disordered" evidence="1">
    <location>
        <begin position="1"/>
        <end position="37"/>
    </location>
</feature>
<accession>A0ABS4YVK1</accession>
<keyword evidence="3" id="KW-1185">Reference proteome</keyword>
<feature type="compositionally biased region" description="Basic and acidic residues" evidence="1">
    <location>
        <begin position="1"/>
        <end position="12"/>
    </location>
</feature>
<proteinExistence type="predicted"/>
<comment type="caution">
    <text evidence="2">The sequence shown here is derived from an EMBL/GenBank/DDBJ whole genome shotgun (WGS) entry which is preliminary data.</text>
</comment>
<gene>
    <name evidence="2" type="ORF">JOF48_001553</name>
</gene>
<name>A0ABS4YVK1_9MICC</name>